<reference evidence="2" key="1">
    <citation type="submission" date="2020-03" db="EMBL/GenBank/DDBJ databases">
        <title>The deep terrestrial virosphere.</title>
        <authorList>
            <person name="Holmfeldt K."/>
            <person name="Nilsson E."/>
            <person name="Simone D."/>
            <person name="Lopez-Fernandez M."/>
            <person name="Wu X."/>
            <person name="de Brujin I."/>
            <person name="Lundin D."/>
            <person name="Andersson A."/>
            <person name="Bertilsson S."/>
            <person name="Dopson M."/>
        </authorList>
    </citation>
    <scope>NUCLEOTIDE SEQUENCE</scope>
    <source>
        <strain evidence="2">MM415B01472</strain>
    </source>
</reference>
<feature type="transmembrane region" description="Helical" evidence="1">
    <location>
        <begin position="69"/>
        <end position="89"/>
    </location>
</feature>
<evidence type="ECO:0000256" key="1">
    <source>
        <dbReference type="SAM" id="Phobius"/>
    </source>
</evidence>
<sequence>MKYDMDGSGKKVSVEFVYDWKEKTMFDIHVIPYFEENSRYSNNACKEAMKYGKSCIDKIINYNGIMYKVINYAVLTGFGYISGISLITIKE</sequence>
<keyword evidence="1" id="KW-0812">Transmembrane</keyword>
<keyword evidence="1" id="KW-0472">Membrane</keyword>
<proteinExistence type="predicted"/>
<evidence type="ECO:0000313" key="2">
    <source>
        <dbReference type="EMBL" id="QJA58298.1"/>
    </source>
</evidence>
<accession>A0A6M3IMB5</accession>
<protein>
    <submittedName>
        <fullName evidence="2">Uncharacterized protein</fullName>
    </submittedName>
</protein>
<dbReference type="AlphaFoldDB" id="A0A6M3IMB5"/>
<gene>
    <name evidence="2" type="ORF">MM415B01472_0006</name>
</gene>
<organism evidence="2">
    <name type="scientific">viral metagenome</name>
    <dbReference type="NCBI Taxonomy" id="1070528"/>
    <lineage>
        <taxon>unclassified sequences</taxon>
        <taxon>metagenomes</taxon>
        <taxon>organismal metagenomes</taxon>
    </lineage>
</organism>
<name>A0A6M3IMB5_9ZZZZ</name>
<keyword evidence="1" id="KW-1133">Transmembrane helix</keyword>
<dbReference type="EMBL" id="MT141317">
    <property type="protein sequence ID" value="QJA58298.1"/>
    <property type="molecule type" value="Genomic_DNA"/>
</dbReference>